<keyword evidence="3" id="KW-1185">Reference proteome</keyword>
<protein>
    <submittedName>
        <fullName evidence="2">Uncharacterized protein</fullName>
    </submittedName>
</protein>
<organism evidence="2 3">
    <name type="scientific">Pseudozyma flocculosa</name>
    <dbReference type="NCBI Taxonomy" id="84751"/>
    <lineage>
        <taxon>Eukaryota</taxon>
        <taxon>Fungi</taxon>
        <taxon>Dikarya</taxon>
        <taxon>Basidiomycota</taxon>
        <taxon>Ustilaginomycotina</taxon>
        <taxon>Ustilaginomycetes</taxon>
        <taxon>Ustilaginales</taxon>
        <taxon>Ustilaginaceae</taxon>
        <taxon>Pseudozyma</taxon>
    </lineage>
</organism>
<dbReference type="Proteomes" id="UP000323386">
    <property type="component" value="Unassembled WGS sequence"/>
</dbReference>
<feature type="region of interest" description="Disordered" evidence="1">
    <location>
        <begin position="153"/>
        <end position="219"/>
    </location>
</feature>
<proteinExistence type="predicted"/>
<accession>A0A5C3EYC6</accession>
<feature type="compositionally biased region" description="Basic and acidic residues" evidence="1">
    <location>
        <begin position="57"/>
        <end position="70"/>
    </location>
</feature>
<evidence type="ECO:0000313" key="2">
    <source>
        <dbReference type="EMBL" id="SPO37254.1"/>
    </source>
</evidence>
<evidence type="ECO:0000313" key="3">
    <source>
        <dbReference type="Proteomes" id="UP000323386"/>
    </source>
</evidence>
<reference evidence="2 3" key="1">
    <citation type="submission" date="2018-03" db="EMBL/GenBank/DDBJ databases">
        <authorList>
            <person name="Guldener U."/>
        </authorList>
    </citation>
    <scope>NUCLEOTIDE SEQUENCE [LARGE SCALE GENOMIC DNA]</scope>
    <source>
        <strain evidence="2 3">DAOM196992</strain>
    </source>
</reference>
<feature type="region of interest" description="Disordered" evidence="1">
    <location>
        <begin position="33"/>
        <end position="100"/>
    </location>
</feature>
<gene>
    <name evidence="2" type="ORF">PSFLO_02726</name>
</gene>
<dbReference type="EMBL" id="OOIP01000006">
    <property type="protein sequence ID" value="SPO37254.1"/>
    <property type="molecule type" value="Genomic_DNA"/>
</dbReference>
<sequence length="219" mass="23277">MPRSSSEPPSVRTSASWSAVALHEELHRDLVKQERTSVGGDVYDVWGSPCGGARSTPGDHKVERSERDQARSPLACQPAAAPKADEGRQGRANPDLTPTAKFEFPNPCLALPGAKRLAGDGLQFWHPTIVDQTDLALPLRSATSRRGARFRWGPSASLDSPTRSWARPPPSSGRRYCTVRMHAGTATSGGRQAAGEVPGQLSDRTAGPAGQAWHANAAA</sequence>
<evidence type="ECO:0000256" key="1">
    <source>
        <dbReference type="SAM" id="MobiDB-lite"/>
    </source>
</evidence>
<name>A0A5C3EYC6_9BASI</name>
<dbReference type="AlphaFoldDB" id="A0A5C3EYC6"/>